<evidence type="ECO:0000256" key="12">
    <source>
        <dbReference type="ARBA" id="ARBA00022989"/>
    </source>
</evidence>
<evidence type="ECO:0000256" key="11">
    <source>
        <dbReference type="ARBA" id="ARBA00022840"/>
    </source>
</evidence>
<evidence type="ECO:0000256" key="5">
    <source>
        <dbReference type="ARBA" id="ARBA00022527"/>
    </source>
</evidence>
<dbReference type="Proteomes" id="UP001567538">
    <property type="component" value="Unassembled WGS sequence"/>
</dbReference>
<dbReference type="PANTHER" id="PTHR47989">
    <property type="entry name" value="OS01G0750732 PROTEIN"/>
    <property type="match status" value="1"/>
</dbReference>
<keyword evidence="4" id="KW-1003">Cell membrane</keyword>
<evidence type="ECO:0000256" key="14">
    <source>
        <dbReference type="ARBA" id="ARBA00023170"/>
    </source>
</evidence>
<keyword evidence="6 18" id="KW-0808">Transferase</keyword>
<organism evidence="18 19">
    <name type="scientific">Salvia divinorum</name>
    <name type="common">Maria pastora</name>
    <name type="synonym">Diviner's sage</name>
    <dbReference type="NCBI Taxonomy" id="28513"/>
    <lineage>
        <taxon>Eukaryota</taxon>
        <taxon>Viridiplantae</taxon>
        <taxon>Streptophyta</taxon>
        <taxon>Embryophyta</taxon>
        <taxon>Tracheophyta</taxon>
        <taxon>Spermatophyta</taxon>
        <taxon>Magnoliopsida</taxon>
        <taxon>eudicotyledons</taxon>
        <taxon>Gunneridae</taxon>
        <taxon>Pentapetalae</taxon>
        <taxon>asterids</taxon>
        <taxon>lamiids</taxon>
        <taxon>Lamiales</taxon>
        <taxon>Lamiaceae</taxon>
        <taxon>Nepetoideae</taxon>
        <taxon>Mentheae</taxon>
        <taxon>Salviinae</taxon>
        <taxon>Salvia</taxon>
        <taxon>Salvia subgen. Calosphace</taxon>
    </lineage>
</organism>
<keyword evidence="10 18" id="KW-0418">Kinase</keyword>
<dbReference type="InterPro" id="IPR001245">
    <property type="entry name" value="Ser-Thr/Tyr_kinase_cat_dom"/>
</dbReference>
<comment type="caution">
    <text evidence="18">The sequence shown here is derived from an EMBL/GenBank/DDBJ whole genome shotgun (WGS) entry which is preliminary data.</text>
</comment>
<dbReference type="InterPro" id="IPR011009">
    <property type="entry name" value="Kinase-like_dom_sf"/>
</dbReference>
<keyword evidence="8" id="KW-0732">Signal</keyword>
<keyword evidence="9 16" id="KW-0547">Nucleotide-binding</keyword>
<comment type="similarity">
    <text evidence="2">In the N-terminal section; belongs to the leguminous lectin family.</text>
</comment>
<evidence type="ECO:0000256" key="2">
    <source>
        <dbReference type="ARBA" id="ARBA00008536"/>
    </source>
</evidence>
<keyword evidence="5 18" id="KW-0723">Serine/threonine-protein kinase</keyword>
<keyword evidence="15" id="KW-0325">Glycoprotein</keyword>
<dbReference type="EC" id="2.7.11.1" evidence="18"/>
<evidence type="ECO:0000256" key="7">
    <source>
        <dbReference type="ARBA" id="ARBA00022692"/>
    </source>
</evidence>
<evidence type="ECO:0000256" key="13">
    <source>
        <dbReference type="ARBA" id="ARBA00023136"/>
    </source>
</evidence>
<dbReference type="GO" id="GO:0005524">
    <property type="term" value="F:ATP binding"/>
    <property type="evidence" value="ECO:0007669"/>
    <property type="project" value="UniProtKB-UniRule"/>
</dbReference>
<dbReference type="PROSITE" id="PS00107">
    <property type="entry name" value="PROTEIN_KINASE_ATP"/>
    <property type="match status" value="1"/>
</dbReference>
<accession>A0ABD1GD01</accession>
<dbReference type="Gene3D" id="3.30.200.20">
    <property type="entry name" value="Phosphorylase Kinase, domain 1"/>
    <property type="match status" value="1"/>
</dbReference>
<dbReference type="InterPro" id="IPR008271">
    <property type="entry name" value="Ser/Thr_kinase_AS"/>
</dbReference>
<feature type="domain" description="Protein kinase" evidence="17">
    <location>
        <begin position="25"/>
        <end position="296"/>
    </location>
</feature>
<reference evidence="18 19" key="1">
    <citation type="submission" date="2024-06" db="EMBL/GenBank/DDBJ databases">
        <title>A chromosome level genome sequence of Diviner's sage (Salvia divinorum).</title>
        <authorList>
            <person name="Ford S.A."/>
            <person name="Ro D.-K."/>
            <person name="Ness R.W."/>
            <person name="Phillips M.A."/>
        </authorList>
    </citation>
    <scope>NUCLEOTIDE SEQUENCE [LARGE SCALE GENOMIC DNA]</scope>
    <source>
        <strain evidence="18">SAF-2024a</strain>
        <tissue evidence="18">Leaf</tissue>
    </source>
</reference>
<evidence type="ECO:0000259" key="17">
    <source>
        <dbReference type="PROSITE" id="PS50011"/>
    </source>
</evidence>
<dbReference type="SMART" id="SM00220">
    <property type="entry name" value="S_TKc"/>
    <property type="match status" value="1"/>
</dbReference>
<evidence type="ECO:0000256" key="8">
    <source>
        <dbReference type="ARBA" id="ARBA00022729"/>
    </source>
</evidence>
<dbReference type="PROSITE" id="PS00108">
    <property type="entry name" value="PROTEIN_KINASE_ST"/>
    <property type="match status" value="1"/>
</dbReference>
<keyword evidence="11 16" id="KW-0067">ATP-binding</keyword>
<dbReference type="GO" id="GO:0004674">
    <property type="term" value="F:protein serine/threonine kinase activity"/>
    <property type="evidence" value="ECO:0007669"/>
    <property type="project" value="UniProtKB-KW"/>
</dbReference>
<dbReference type="FunFam" id="3.30.200.20:FF:000039">
    <property type="entry name" value="receptor-like protein kinase FERONIA"/>
    <property type="match status" value="1"/>
</dbReference>
<dbReference type="EMBL" id="JBEAFC010000009">
    <property type="protein sequence ID" value="KAL1541987.1"/>
    <property type="molecule type" value="Genomic_DNA"/>
</dbReference>
<feature type="binding site" evidence="16">
    <location>
        <position position="54"/>
    </location>
    <ligand>
        <name>ATP</name>
        <dbReference type="ChEBI" id="CHEBI:30616"/>
    </ligand>
</feature>
<evidence type="ECO:0000256" key="16">
    <source>
        <dbReference type="PROSITE-ProRule" id="PRU10141"/>
    </source>
</evidence>
<dbReference type="GO" id="GO:0005886">
    <property type="term" value="C:plasma membrane"/>
    <property type="evidence" value="ECO:0007669"/>
    <property type="project" value="UniProtKB-SubCell"/>
</dbReference>
<dbReference type="SUPFAM" id="SSF56112">
    <property type="entry name" value="Protein kinase-like (PK-like)"/>
    <property type="match status" value="2"/>
</dbReference>
<dbReference type="GO" id="GO:0002229">
    <property type="term" value="P:defense response to oomycetes"/>
    <property type="evidence" value="ECO:0007669"/>
    <property type="project" value="UniProtKB-ARBA"/>
</dbReference>
<gene>
    <name evidence="18" type="ORF">AAHA92_26133</name>
</gene>
<evidence type="ECO:0000256" key="9">
    <source>
        <dbReference type="ARBA" id="ARBA00022741"/>
    </source>
</evidence>
<sequence>MKSSTSENLCRRFSLAELNLATGDFSDEHVIGKGGFGKVYKGFIDNRPTPVAIKRRQASDPSQGETEFTAEIETLSKFRHRNLVSLIGYCDELGEMILVYDYMSKGTLADHLHNQSTLSWIDRLKICIGAGRGLDYLHSGCSIIHRDVKPTNILLDENFTAKVSDFGLAKHLGHDILQSHVFTKVKGSFGYFDPSYFTTGVLTKGSDTYAFGIILLEVLSGRRAVEERLAEDEVCMSIWAQENIRKGKAEQIVASNLEGDISEDCLKTFVGVVKGCLHLNPKKRPTMTRVVVQLELALEQQERKGTTSHKLHFWPFRNRAGSTANAQNEVEVVMNDPDILCVVYGDTGSTANAQNEVEVDALSKAIPAMEKGGSTSNAQNEVEVDALSKANPAMEKVVPSILFGECETMGIVYDAISSMCNGFIGVLNNGEDATIQRLHYMANHEFRAKASRPLSKLKHENVVELVVYNLDGFDQVLAYDFAPRGSLHDILHGQQGIGSSSEPYPALSWSQRVQIALGVARGLCYIHDHDKELIHHNIRSSNVLLCDDVTALIIDPFLWTQCPQCKAISSVRVSHPNLLTIHTQKIDVYNFGEILFELLTGSKIADNTLRTGQNHLALPQFDSDEVHKVVDGRLKGDCPPDAVVKKMAQVAQLCLQDAACSRPKMSAVVLDLEMCLLDTKTSTDYITLELSDLKPKCNR</sequence>
<dbReference type="FunFam" id="1.10.510.10:FF:000240">
    <property type="entry name" value="Lectin-domain containing receptor kinase A4.3"/>
    <property type="match status" value="1"/>
</dbReference>
<evidence type="ECO:0000256" key="3">
    <source>
        <dbReference type="ARBA" id="ARBA00010217"/>
    </source>
</evidence>
<name>A0ABD1GD01_SALDI</name>
<evidence type="ECO:0000256" key="15">
    <source>
        <dbReference type="ARBA" id="ARBA00023180"/>
    </source>
</evidence>
<evidence type="ECO:0000313" key="18">
    <source>
        <dbReference type="EMBL" id="KAL1541987.1"/>
    </source>
</evidence>
<evidence type="ECO:0000313" key="19">
    <source>
        <dbReference type="Proteomes" id="UP001567538"/>
    </source>
</evidence>
<feature type="domain" description="Protein kinase" evidence="17">
    <location>
        <begin position="398"/>
        <end position="676"/>
    </location>
</feature>
<dbReference type="PROSITE" id="PS50011">
    <property type="entry name" value="PROTEIN_KINASE_DOM"/>
    <property type="match status" value="2"/>
</dbReference>
<evidence type="ECO:0000256" key="6">
    <source>
        <dbReference type="ARBA" id="ARBA00022679"/>
    </source>
</evidence>
<keyword evidence="14" id="KW-0675">Receptor</keyword>
<dbReference type="AlphaFoldDB" id="A0ABD1GD01"/>
<dbReference type="Pfam" id="PF00069">
    <property type="entry name" value="Pkinase"/>
    <property type="match status" value="1"/>
</dbReference>
<dbReference type="InterPro" id="IPR000719">
    <property type="entry name" value="Prot_kinase_dom"/>
</dbReference>
<keyword evidence="19" id="KW-1185">Reference proteome</keyword>
<comment type="subcellular location">
    <subcellularLocation>
        <location evidence="1">Cell membrane</location>
        <topology evidence="1">Single-pass type I membrane protein</topology>
    </subcellularLocation>
</comment>
<keyword evidence="12" id="KW-1133">Transmembrane helix</keyword>
<protein>
    <submittedName>
        <fullName evidence="18">Non-specific serine/threonine protein kinase</fullName>
        <ecNumber evidence="18">2.7.11.1</ecNumber>
    </submittedName>
</protein>
<evidence type="ECO:0000256" key="10">
    <source>
        <dbReference type="ARBA" id="ARBA00022777"/>
    </source>
</evidence>
<dbReference type="InterPro" id="IPR017441">
    <property type="entry name" value="Protein_kinase_ATP_BS"/>
</dbReference>
<dbReference type="CDD" id="cd14066">
    <property type="entry name" value="STKc_IRAK"/>
    <property type="match status" value="1"/>
</dbReference>
<dbReference type="Pfam" id="PF07714">
    <property type="entry name" value="PK_Tyr_Ser-Thr"/>
    <property type="match status" value="1"/>
</dbReference>
<comment type="similarity">
    <text evidence="3">In the C-terminal section; belongs to the protein kinase superfamily. Ser/Thr protein kinase family.</text>
</comment>
<dbReference type="Gene3D" id="1.10.510.10">
    <property type="entry name" value="Transferase(Phosphotransferase) domain 1"/>
    <property type="match status" value="2"/>
</dbReference>
<evidence type="ECO:0000256" key="1">
    <source>
        <dbReference type="ARBA" id="ARBA00004251"/>
    </source>
</evidence>
<evidence type="ECO:0000256" key="4">
    <source>
        <dbReference type="ARBA" id="ARBA00022475"/>
    </source>
</evidence>
<dbReference type="PANTHER" id="PTHR47989:SF62">
    <property type="entry name" value="OS05G0423500 PROTEIN"/>
    <property type="match status" value="1"/>
</dbReference>
<keyword evidence="13" id="KW-0472">Membrane</keyword>
<keyword evidence="7" id="KW-0812">Transmembrane</keyword>
<proteinExistence type="inferred from homology"/>